<evidence type="ECO:0000313" key="2">
    <source>
        <dbReference type="Proteomes" id="UP000447355"/>
    </source>
</evidence>
<proteinExistence type="predicted"/>
<organism evidence="1 2">
    <name type="scientific">Duganella vulcania</name>
    <dbReference type="NCBI Taxonomy" id="2692166"/>
    <lineage>
        <taxon>Bacteria</taxon>
        <taxon>Pseudomonadati</taxon>
        <taxon>Pseudomonadota</taxon>
        <taxon>Betaproteobacteria</taxon>
        <taxon>Burkholderiales</taxon>
        <taxon>Oxalobacteraceae</taxon>
        <taxon>Telluria group</taxon>
        <taxon>Duganella</taxon>
    </lineage>
</organism>
<name>A0A845GQE1_9BURK</name>
<dbReference type="Pfam" id="PF22014">
    <property type="entry name" value="DUF6932"/>
    <property type="match status" value="1"/>
</dbReference>
<evidence type="ECO:0000313" key="1">
    <source>
        <dbReference type="EMBL" id="MYM96504.1"/>
    </source>
</evidence>
<dbReference type="Proteomes" id="UP000447355">
    <property type="component" value="Unassembled WGS sequence"/>
</dbReference>
<dbReference type="InterPro" id="IPR053860">
    <property type="entry name" value="DUF6932"/>
</dbReference>
<dbReference type="AlphaFoldDB" id="A0A845GQE1"/>
<reference evidence="1" key="1">
    <citation type="submission" date="2019-12" db="EMBL/GenBank/DDBJ databases">
        <title>Novel species isolated from a subtropical stream in China.</title>
        <authorList>
            <person name="Lu H."/>
        </authorList>
    </citation>
    <scope>NUCLEOTIDE SEQUENCE [LARGE SCALE GENOMIC DNA]</scope>
    <source>
        <strain evidence="1">FT81W</strain>
    </source>
</reference>
<comment type="caution">
    <text evidence="1">The sequence shown here is derived from an EMBL/GenBank/DDBJ whole genome shotgun (WGS) entry which is preliminary data.</text>
</comment>
<gene>
    <name evidence="1" type="ORF">GTP90_21840</name>
</gene>
<dbReference type="RefSeq" id="WP_161085521.1">
    <property type="nucleotide sequence ID" value="NZ_WWCX01000047.1"/>
</dbReference>
<accession>A0A845GQE1</accession>
<sequence length="151" mass="17209">MPKPDSPPLLTAGIHRMTLPELEQLAVSPFPDDDQRQRLFLLFQQWVSNLQTKYVSAILWIDGSYLTSKFAPDDIDCIMWNPSFTVPLSDMEKQQVLPLIDRVGVGARFGIDFYMESPEPSQKLGREAYWRGLFGFQHDGKSAKGFVELSI</sequence>
<protein>
    <submittedName>
        <fullName evidence="1">Uncharacterized protein</fullName>
    </submittedName>
</protein>
<dbReference type="EMBL" id="WWCX01000047">
    <property type="protein sequence ID" value="MYM96504.1"/>
    <property type="molecule type" value="Genomic_DNA"/>
</dbReference>